<dbReference type="Proteomes" id="UP001057452">
    <property type="component" value="Chromosome 6"/>
</dbReference>
<name>A0ACB9XGN6_CHAAC</name>
<accession>A0ACB9XGN6</accession>
<reference evidence="1" key="1">
    <citation type="submission" date="2022-05" db="EMBL/GenBank/DDBJ databases">
        <title>Chromosome-level genome of Chaenocephalus aceratus.</title>
        <authorList>
            <person name="Park H."/>
        </authorList>
    </citation>
    <scope>NUCLEOTIDE SEQUENCE</scope>
    <source>
        <strain evidence="1">KU_202001</strain>
    </source>
</reference>
<proteinExistence type="predicted"/>
<dbReference type="EMBL" id="CM043790">
    <property type="protein sequence ID" value="KAI4825741.1"/>
    <property type="molecule type" value="Genomic_DNA"/>
</dbReference>
<sequence length="206" mass="21917">MFSWGEHGCQLGDGSNISTADGVPFLNRVHITELSAGRTVLAFIQGGGEASVIRTEESEDGRRVRGEQKFVKFKDKIKAVSCGDDTVTLLSERGQVLCLDTSLVPRPLAALCNIEVSQVACGSQHSVALSKDGQVYTWGQGSGGQLGLGERQLSATSPQHLNSLSAVPLVQISGPLGVILYMLVCGVPPFQETNDSETLVMILDCR</sequence>
<evidence type="ECO:0000313" key="1">
    <source>
        <dbReference type="EMBL" id="KAI4825741.1"/>
    </source>
</evidence>
<organism evidence="1 2">
    <name type="scientific">Chaenocephalus aceratus</name>
    <name type="common">Blackfin icefish</name>
    <name type="synonym">Chaenichthys aceratus</name>
    <dbReference type="NCBI Taxonomy" id="36190"/>
    <lineage>
        <taxon>Eukaryota</taxon>
        <taxon>Metazoa</taxon>
        <taxon>Chordata</taxon>
        <taxon>Craniata</taxon>
        <taxon>Vertebrata</taxon>
        <taxon>Euteleostomi</taxon>
        <taxon>Actinopterygii</taxon>
        <taxon>Neopterygii</taxon>
        <taxon>Teleostei</taxon>
        <taxon>Neoteleostei</taxon>
        <taxon>Acanthomorphata</taxon>
        <taxon>Eupercaria</taxon>
        <taxon>Perciformes</taxon>
        <taxon>Notothenioidei</taxon>
        <taxon>Channichthyidae</taxon>
        <taxon>Chaenocephalus</taxon>
    </lineage>
</organism>
<gene>
    <name evidence="1" type="ORF">KUCAC02_021411</name>
</gene>
<comment type="caution">
    <text evidence="1">The sequence shown here is derived from an EMBL/GenBank/DDBJ whole genome shotgun (WGS) entry which is preliminary data.</text>
</comment>
<keyword evidence="2" id="KW-1185">Reference proteome</keyword>
<protein>
    <submittedName>
        <fullName evidence="1">Uncharacterized protein</fullName>
    </submittedName>
</protein>
<evidence type="ECO:0000313" key="2">
    <source>
        <dbReference type="Proteomes" id="UP001057452"/>
    </source>
</evidence>